<reference evidence="11" key="1">
    <citation type="submission" date="2016-09" db="EMBL/GenBank/DDBJ databases">
        <title>Genome sequence of Chlorobaculum limnaeum.</title>
        <authorList>
            <person name="Liu Z."/>
            <person name="Tank M."/>
            <person name="Bryant D.A."/>
        </authorList>
    </citation>
    <scope>NUCLEOTIDE SEQUENCE [LARGE SCALE GENOMIC DNA]</scope>
    <source>
        <strain evidence="11">DSM 1677</strain>
    </source>
</reference>
<feature type="transmembrane region" description="Helical" evidence="9">
    <location>
        <begin position="165"/>
        <end position="187"/>
    </location>
</feature>
<dbReference type="GO" id="GO:0055085">
    <property type="term" value="P:transmembrane transport"/>
    <property type="evidence" value="ECO:0007669"/>
    <property type="project" value="InterPro"/>
</dbReference>
<dbReference type="InterPro" id="IPR051124">
    <property type="entry name" value="Phosphate_Transport_Permease"/>
</dbReference>
<dbReference type="PANTHER" id="PTHR30425:SF1">
    <property type="entry name" value="PHOSPHATE TRANSPORT SYSTEM PERMEASE PROTEIN PSTC"/>
    <property type="match status" value="1"/>
</dbReference>
<evidence type="ECO:0000313" key="12">
    <source>
        <dbReference type="Proteomes" id="UP000095185"/>
    </source>
</evidence>
<accession>A0A1D8CY40</accession>
<sequence>MSDDGASKQGRSSVFIVSARKRKLQKISQKSGEATLFLIASFVAIVVLFIFWFVARDAVPFFRLRGFQEFFTSSGWYPADDPPRFGALAIIYGSLMVTMGSALIAVPMGIIASICLSDILPFSVRQYVKPVIEMLAAIPSVAYGFFALAVFAPLLQNSGGPILMWAWWIIAAPFLLLLVLVVSELLTAPITKESMKKSAHIGIGMLLGAVALVLLYFVGNQLHGLEIMSGTNALNVSIILSFMALPTIVSVSEDALQAVGRELREGSYALGATRAETIIKTVLPAASSGILAAVILGIMRALGETMVVWMASGNSSHIPDPFFNYLDSVRTLTATIAGDMGEADQVTGSARFHVLFAMGLLLLVVSFVSNLISERIVVRQRKILSGQ</sequence>
<dbReference type="EMBL" id="CP017305">
    <property type="protein sequence ID" value="AOS83840.1"/>
    <property type="molecule type" value="Genomic_DNA"/>
</dbReference>
<feature type="transmembrane region" description="Helical" evidence="9">
    <location>
        <begin position="277"/>
        <end position="299"/>
    </location>
</feature>
<evidence type="ECO:0000313" key="11">
    <source>
        <dbReference type="EMBL" id="AOS83840.1"/>
    </source>
</evidence>
<dbReference type="Pfam" id="PF00528">
    <property type="entry name" value="BPD_transp_1"/>
    <property type="match status" value="1"/>
</dbReference>
<evidence type="ECO:0000256" key="4">
    <source>
        <dbReference type="ARBA" id="ARBA00022475"/>
    </source>
</evidence>
<evidence type="ECO:0000256" key="6">
    <source>
        <dbReference type="ARBA" id="ARBA00022692"/>
    </source>
</evidence>
<gene>
    <name evidence="11" type="ORF">BIU88_06560</name>
</gene>
<keyword evidence="7 9" id="KW-1133">Transmembrane helix</keyword>
<dbReference type="PANTHER" id="PTHR30425">
    <property type="entry name" value="PHOSPHATE TRANSPORT SYSTEM PERMEASE PROTEIN PST"/>
    <property type="match status" value="1"/>
</dbReference>
<dbReference type="Gene3D" id="1.10.3720.10">
    <property type="entry name" value="MetI-like"/>
    <property type="match status" value="2"/>
</dbReference>
<name>A0A1D8CY40_CHLLM</name>
<keyword evidence="6 9" id="KW-0812">Transmembrane</keyword>
<feature type="transmembrane region" description="Helical" evidence="9">
    <location>
        <begin position="131"/>
        <end position="153"/>
    </location>
</feature>
<feature type="transmembrane region" description="Helical" evidence="9">
    <location>
        <begin position="238"/>
        <end position="256"/>
    </location>
</feature>
<keyword evidence="3 9" id="KW-0813">Transport</keyword>
<dbReference type="AlphaFoldDB" id="A0A1D8CY40"/>
<evidence type="ECO:0000256" key="1">
    <source>
        <dbReference type="ARBA" id="ARBA00004651"/>
    </source>
</evidence>
<dbReference type="InterPro" id="IPR000515">
    <property type="entry name" value="MetI-like"/>
</dbReference>
<keyword evidence="5" id="KW-0592">Phosphate transport</keyword>
<evidence type="ECO:0000256" key="5">
    <source>
        <dbReference type="ARBA" id="ARBA00022592"/>
    </source>
</evidence>
<protein>
    <submittedName>
        <fullName evidence="11">Phosphate ABC transporter permease</fullName>
    </submittedName>
</protein>
<evidence type="ECO:0000256" key="9">
    <source>
        <dbReference type="RuleBase" id="RU363032"/>
    </source>
</evidence>
<proteinExistence type="inferred from homology"/>
<dbReference type="OrthoDB" id="9785113at2"/>
<dbReference type="RefSeq" id="WP_069809769.1">
    <property type="nucleotide sequence ID" value="NZ_CP017305.1"/>
</dbReference>
<dbReference type="GO" id="GO:0006817">
    <property type="term" value="P:phosphate ion transport"/>
    <property type="evidence" value="ECO:0007669"/>
    <property type="project" value="UniProtKB-KW"/>
</dbReference>
<evidence type="ECO:0000259" key="10">
    <source>
        <dbReference type="PROSITE" id="PS50928"/>
    </source>
</evidence>
<dbReference type="PROSITE" id="PS50928">
    <property type="entry name" value="ABC_TM1"/>
    <property type="match status" value="1"/>
</dbReference>
<comment type="subcellular location">
    <subcellularLocation>
        <location evidence="1 9">Cell membrane</location>
        <topology evidence="1 9">Multi-pass membrane protein</topology>
    </subcellularLocation>
</comment>
<keyword evidence="4" id="KW-1003">Cell membrane</keyword>
<feature type="transmembrane region" description="Helical" evidence="9">
    <location>
        <begin position="90"/>
        <end position="119"/>
    </location>
</feature>
<feature type="transmembrane region" description="Helical" evidence="9">
    <location>
        <begin position="352"/>
        <end position="372"/>
    </location>
</feature>
<organism evidence="11 12">
    <name type="scientific">Chlorobaculum limnaeum</name>
    <dbReference type="NCBI Taxonomy" id="274537"/>
    <lineage>
        <taxon>Bacteria</taxon>
        <taxon>Pseudomonadati</taxon>
        <taxon>Chlorobiota</taxon>
        <taxon>Chlorobiia</taxon>
        <taxon>Chlorobiales</taxon>
        <taxon>Chlorobiaceae</taxon>
        <taxon>Chlorobaculum</taxon>
    </lineage>
</organism>
<feature type="transmembrane region" description="Helical" evidence="9">
    <location>
        <begin position="34"/>
        <end position="55"/>
    </location>
</feature>
<evidence type="ECO:0000256" key="2">
    <source>
        <dbReference type="ARBA" id="ARBA00007069"/>
    </source>
</evidence>
<dbReference type="Proteomes" id="UP000095185">
    <property type="component" value="Chromosome"/>
</dbReference>
<feature type="transmembrane region" description="Helical" evidence="9">
    <location>
        <begin position="199"/>
        <end position="218"/>
    </location>
</feature>
<keyword evidence="12" id="KW-1185">Reference proteome</keyword>
<evidence type="ECO:0000256" key="3">
    <source>
        <dbReference type="ARBA" id="ARBA00022448"/>
    </source>
</evidence>
<dbReference type="SUPFAM" id="SSF161098">
    <property type="entry name" value="MetI-like"/>
    <property type="match status" value="2"/>
</dbReference>
<dbReference type="InterPro" id="IPR035906">
    <property type="entry name" value="MetI-like_sf"/>
</dbReference>
<evidence type="ECO:0000256" key="8">
    <source>
        <dbReference type="ARBA" id="ARBA00023136"/>
    </source>
</evidence>
<evidence type="ECO:0000256" key="7">
    <source>
        <dbReference type="ARBA" id="ARBA00022989"/>
    </source>
</evidence>
<keyword evidence="8 9" id="KW-0472">Membrane</keyword>
<feature type="domain" description="ABC transmembrane type-1" evidence="10">
    <location>
        <begin position="91"/>
        <end position="373"/>
    </location>
</feature>
<dbReference type="GO" id="GO:0005886">
    <property type="term" value="C:plasma membrane"/>
    <property type="evidence" value="ECO:0007669"/>
    <property type="project" value="UniProtKB-SubCell"/>
</dbReference>
<comment type="similarity">
    <text evidence="2">Belongs to the binding-protein-dependent transport system permease family. CysTW subfamily.</text>
</comment>
<dbReference type="CDD" id="cd06261">
    <property type="entry name" value="TM_PBP2"/>
    <property type="match status" value="1"/>
</dbReference>
<dbReference type="STRING" id="274537.BIU88_06560"/>
<dbReference type="KEGG" id="clz:BIU88_06560"/>